<dbReference type="PANTHER" id="PTHR43420">
    <property type="entry name" value="ACETYLTRANSFERASE"/>
    <property type="match status" value="1"/>
</dbReference>
<feature type="domain" description="N-acetyltransferase" evidence="4">
    <location>
        <begin position="234"/>
        <end position="384"/>
    </location>
</feature>
<organism evidence="5 6">
    <name type="scientific">Cellulomonas bogoriensis 69B4 = DSM 16987</name>
    <dbReference type="NCBI Taxonomy" id="1386082"/>
    <lineage>
        <taxon>Bacteria</taxon>
        <taxon>Bacillati</taxon>
        <taxon>Actinomycetota</taxon>
        <taxon>Actinomycetes</taxon>
        <taxon>Micrococcales</taxon>
        <taxon>Cellulomonadaceae</taxon>
        <taxon>Cellulomonas</taxon>
    </lineage>
</organism>
<evidence type="ECO:0000256" key="2">
    <source>
        <dbReference type="ARBA" id="ARBA00023315"/>
    </source>
</evidence>
<keyword evidence="6" id="KW-1185">Reference proteome</keyword>
<evidence type="ECO:0000313" key="6">
    <source>
        <dbReference type="Proteomes" id="UP000054314"/>
    </source>
</evidence>
<comment type="caution">
    <text evidence="5">The sequence shown here is derived from an EMBL/GenBank/DDBJ whole genome shotgun (WGS) entry which is preliminary data.</text>
</comment>
<feature type="domain" description="N-acetyltransferase" evidence="4">
    <location>
        <begin position="68"/>
        <end position="222"/>
    </location>
</feature>
<evidence type="ECO:0000256" key="1">
    <source>
        <dbReference type="ARBA" id="ARBA00022679"/>
    </source>
</evidence>
<dbReference type="Pfam" id="PF00583">
    <property type="entry name" value="Acetyltransf_1"/>
    <property type="match status" value="1"/>
</dbReference>
<feature type="region of interest" description="Disordered" evidence="3">
    <location>
        <begin position="1"/>
        <end position="38"/>
    </location>
</feature>
<dbReference type="AlphaFoldDB" id="A0A0A0C2S8"/>
<dbReference type="InterPro" id="IPR050680">
    <property type="entry name" value="YpeA/RimI_acetyltransf"/>
</dbReference>
<proteinExistence type="predicted"/>
<dbReference type="Proteomes" id="UP000054314">
    <property type="component" value="Unassembled WGS sequence"/>
</dbReference>
<dbReference type="PANTHER" id="PTHR43420:SF47">
    <property type="entry name" value="N-ACETYLTRANSFERASE DOMAIN-CONTAINING PROTEIN"/>
    <property type="match status" value="1"/>
</dbReference>
<dbReference type="PROSITE" id="PS51186">
    <property type="entry name" value="GNAT"/>
    <property type="match status" value="2"/>
</dbReference>
<sequence>MRPSWTAHASTREASGSEAVHQHDLRGGRRPGGIRTSPRLVGVSTLEPIADRVDAPGELDLPPAHLELGWRPLTDADGDALFTLVRAIETVDRRPSRQGRSEVHALLLGEWKDLGRDSLGGFDDAGTLRAYAVVEVRPGDTRTVRAFLRGGVHPVWRGRGVGRAVLHWMEGRGRQKLVETGKDLPARLAVHVDEDARDQRRLYAAAGFSPVRWYTHMRRDLGAPLPPVEPPAGLEIRPWSPDLDDAVRRAHNDAFADHWGSEPQTPETWGHGLATRPEWSCVALDVRGRAPEVVGYAMSSRYEHEWSVLGYSCGYTDRVGVRPAWRGRGLSVAMLAWVMSAYREAGMQYACLDVDADNPTGANDLYRRLGYESGHRQVLYSVEM</sequence>
<dbReference type="InterPro" id="IPR000182">
    <property type="entry name" value="GNAT_dom"/>
</dbReference>
<protein>
    <submittedName>
        <fullName evidence="5">Acetyltransferase</fullName>
    </submittedName>
</protein>
<keyword evidence="2" id="KW-0012">Acyltransferase</keyword>
<keyword evidence="1 5" id="KW-0808">Transferase</keyword>
<dbReference type="CDD" id="cd04301">
    <property type="entry name" value="NAT_SF"/>
    <property type="match status" value="1"/>
</dbReference>
<name>A0A0A0C2S8_9CELL</name>
<evidence type="ECO:0000256" key="3">
    <source>
        <dbReference type="SAM" id="MobiDB-lite"/>
    </source>
</evidence>
<accession>A0A0A0C2S8</accession>
<evidence type="ECO:0000313" key="5">
    <source>
        <dbReference type="EMBL" id="KGM14272.1"/>
    </source>
</evidence>
<gene>
    <name evidence="5" type="ORF">N869_00075</name>
</gene>
<dbReference type="Gene3D" id="3.40.630.30">
    <property type="match status" value="1"/>
</dbReference>
<dbReference type="InterPro" id="IPR016181">
    <property type="entry name" value="Acyl_CoA_acyltransferase"/>
</dbReference>
<dbReference type="SUPFAM" id="SSF55729">
    <property type="entry name" value="Acyl-CoA N-acyltransferases (Nat)"/>
    <property type="match status" value="2"/>
</dbReference>
<reference evidence="5 6" key="1">
    <citation type="submission" date="2013-08" db="EMBL/GenBank/DDBJ databases">
        <title>Genome sequencing of Cellulomonas bogoriensis 69B4.</title>
        <authorList>
            <person name="Chen F."/>
            <person name="Li Y."/>
            <person name="Wang G."/>
        </authorList>
    </citation>
    <scope>NUCLEOTIDE SEQUENCE [LARGE SCALE GENOMIC DNA]</scope>
    <source>
        <strain evidence="5 6">69B4</strain>
    </source>
</reference>
<evidence type="ECO:0000259" key="4">
    <source>
        <dbReference type="PROSITE" id="PS51186"/>
    </source>
</evidence>
<dbReference type="EMBL" id="AXCZ01000007">
    <property type="protein sequence ID" value="KGM14272.1"/>
    <property type="molecule type" value="Genomic_DNA"/>
</dbReference>
<dbReference type="GO" id="GO:0016747">
    <property type="term" value="F:acyltransferase activity, transferring groups other than amino-acyl groups"/>
    <property type="evidence" value="ECO:0007669"/>
    <property type="project" value="InterPro"/>
</dbReference>